<protein>
    <submittedName>
        <fullName evidence="2">Uncharacterized protein</fullName>
    </submittedName>
</protein>
<evidence type="ECO:0000313" key="2">
    <source>
        <dbReference type="EMBL" id="PZM17097.1"/>
    </source>
</evidence>
<dbReference type="EMBL" id="PCDP01000001">
    <property type="protein sequence ID" value="PZM17097.1"/>
    <property type="molecule type" value="Genomic_DNA"/>
</dbReference>
<dbReference type="RefSeq" id="WP_111158424.1">
    <property type="nucleotide sequence ID" value="NZ_PCDP01000001.1"/>
</dbReference>
<feature type="region of interest" description="Disordered" evidence="1">
    <location>
        <begin position="1"/>
        <end position="28"/>
    </location>
</feature>
<evidence type="ECO:0000256" key="1">
    <source>
        <dbReference type="SAM" id="MobiDB-lite"/>
    </source>
</evidence>
<sequence length="190" mass="20934">MSDIETFDPALFGSWPPPGRHEVTAGWSAEESRAQAEGLFLETKSAEAPQEALRMLMNDMTQEMRDQFDYFRKLRTAAEAKAGGEVDDAEAKLARADVKAATDAMSLIVRTLEKVDSLQRQLARDRDLEAERNADRPGYEEAKSKLLALIEQKANERAEIIIAERSRAAAELEACTAVGTGPPGERKPEG</sequence>
<proteinExistence type="predicted"/>
<dbReference type="OrthoDB" id="8419440at2"/>
<gene>
    <name evidence="2" type="ORF">CPY51_02360</name>
</gene>
<keyword evidence="3" id="KW-1185">Reference proteome</keyword>
<dbReference type="Proteomes" id="UP000248925">
    <property type="component" value="Unassembled WGS sequence"/>
</dbReference>
<evidence type="ECO:0000313" key="3">
    <source>
        <dbReference type="Proteomes" id="UP000248925"/>
    </source>
</evidence>
<dbReference type="AlphaFoldDB" id="A0A2W4CWU3"/>
<reference evidence="2 3" key="1">
    <citation type="journal article" date="2018" name="Sci. Rep.">
        <title>Rhizobium tumorigenes sp. nov., a novel plant tumorigenic bacterium isolated from cane gall tumors on thornless blackberry.</title>
        <authorList>
            <person name="Kuzmanovi N."/>
            <person name="Smalla K."/>
            <person name="Gronow S."/>
            <person name="PuBawska J."/>
        </authorList>
    </citation>
    <scope>NUCLEOTIDE SEQUENCE [LARGE SCALE GENOMIC DNA]</scope>
    <source>
        <strain evidence="2 3">CCBAU 85046</strain>
    </source>
</reference>
<organism evidence="2 3">
    <name type="scientific">Rhizobium tubonense</name>
    <dbReference type="NCBI Taxonomy" id="484088"/>
    <lineage>
        <taxon>Bacteria</taxon>
        <taxon>Pseudomonadati</taxon>
        <taxon>Pseudomonadota</taxon>
        <taxon>Alphaproteobacteria</taxon>
        <taxon>Hyphomicrobiales</taxon>
        <taxon>Rhizobiaceae</taxon>
        <taxon>Rhizobium/Agrobacterium group</taxon>
        <taxon>Rhizobium</taxon>
    </lineage>
</organism>
<name>A0A2W4CWU3_9HYPH</name>
<comment type="caution">
    <text evidence="2">The sequence shown here is derived from an EMBL/GenBank/DDBJ whole genome shotgun (WGS) entry which is preliminary data.</text>
</comment>
<accession>A0A2W4CWU3</accession>